<feature type="region of interest" description="Disordered" evidence="1">
    <location>
        <begin position="21"/>
        <end position="44"/>
    </location>
</feature>
<accession>A0A8J2P1Q0</accession>
<gene>
    <name evidence="2" type="ORF">AFUS01_LOCUS23517</name>
</gene>
<evidence type="ECO:0000256" key="1">
    <source>
        <dbReference type="SAM" id="MobiDB-lite"/>
    </source>
</evidence>
<sequence length="44" mass="4910">MQIITQVQQQELGTLKLFPELPSPIQSLGPQRRVPDSGKNPLPE</sequence>
<feature type="non-terminal residue" evidence="2">
    <location>
        <position position="44"/>
    </location>
</feature>
<reference evidence="2" key="1">
    <citation type="submission" date="2021-06" db="EMBL/GenBank/DDBJ databases">
        <authorList>
            <person name="Hodson N. C."/>
            <person name="Mongue J. A."/>
            <person name="Jaron S. K."/>
        </authorList>
    </citation>
    <scope>NUCLEOTIDE SEQUENCE</scope>
</reference>
<proteinExistence type="predicted"/>
<dbReference type="EMBL" id="CAJVCH010284536">
    <property type="protein sequence ID" value="CAG7784856.1"/>
    <property type="molecule type" value="Genomic_DNA"/>
</dbReference>
<evidence type="ECO:0000313" key="3">
    <source>
        <dbReference type="Proteomes" id="UP000708208"/>
    </source>
</evidence>
<protein>
    <submittedName>
        <fullName evidence="2">Uncharacterized protein</fullName>
    </submittedName>
</protein>
<dbReference type="Proteomes" id="UP000708208">
    <property type="component" value="Unassembled WGS sequence"/>
</dbReference>
<evidence type="ECO:0000313" key="2">
    <source>
        <dbReference type="EMBL" id="CAG7784856.1"/>
    </source>
</evidence>
<organism evidence="2 3">
    <name type="scientific">Allacma fusca</name>
    <dbReference type="NCBI Taxonomy" id="39272"/>
    <lineage>
        <taxon>Eukaryota</taxon>
        <taxon>Metazoa</taxon>
        <taxon>Ecdysozoa</taxon>
        <taxon>Arthropoda</taxon>
        <taxon>Hexapoda</taxon>
        <taxon>Collembola</taxon>
        <taxon>Symphypleona</taxon>
        <taxon>Sminthuridae</taxon>
        <taxon>Allacma</taxon>
    </lineage>
</organism>
<keyword evidence="3" id="KW-1185">Reference proteome</keyword>
<name>A0A8J2P1Q0_9HEXA</name>
<dbReference type="AlphaFoldDB" id="A0A8J2P1Q0"/>
<comment type="caution">
    <text evidence="2">The sequence shown here is derived from an EMBL/GenBank/DDBJ whole genome shotgun (WGS) entry which is preliminary data.</text>
</comment>